<organism evidence="2 3">
    <name type="scientific">Parelaphostrongylus tenuis</name>
    <name type="common">Meningeal worm</name>
    <dbReference type="NCBI Taxonomy" id="148309"/>
    <lineage>
        <taxon>Eukaryota</taxon>
        <taxon>Metazoa</taxon>
        <taxon>Ecdysozoa</taxon>
        <taxon>Nematoda</taxon>
        <taxon>Chromadorea</taxon>
        <taxon>Rhabditida</taxon>
        <taxon>Rhabditina</taxon>
        <taxon>Rhabditomorpha</taxon>
        <taxon>Strongyloidea</taxon>
        <taxon>Metastrongylidae</taxon>
        <taxon>Parelaphostrongylus</taxon>
    </lineage>
</organism>
<proteinExistence type="predicted"/>
<reference evidence="2" key="1">
    <citation type="submission" date="2021-06" db="EMBL/GenBank/DDBJ databases">
        <title>Parelaphostrongylus tenuis whole genome reference sequence.</title>
        <authorList>
            <person name="Garwood T.J."/>
            <person name="Larsen P.A."/>
            <person name="Fountain-Jones N.M."/>
            <person name="Garbe J.R."/>
            <person name="Macchietto M.G."/>
            <person name="Kania S.A."/>
            <person name="Gerhold R.W."/>
            <person name="Richards J.E."/>
            <person name="Wolf T.M."/>
        </authorList>
    </citation>
    <scope>NUCLEOTIDE SEQUENCE</scope>
    <source>
        <strain evidence="2">MNPRO001-30</strain>
        <tissue evidence="2">Meninges</tissue>
    </source>
</reference>
<evidence type="ECO:0000256" key="1">
    <source>
        <dbReference type="SAM" id="SignalP"/>
    </source>
</evidence>
<protein>
    <submittedName>
        <fullName evidence="2">Uncharacterized protein</fullName>
    </submittedName>
</protein>
<evidence type="ECO:0000313" key="2">
    <source>
        <dbReference type="EMBL" id="KAJ1347641.1"/>
    </source>
</evidence>
<evidence type="ECO:0000313" key="3">
    <source>
        <dbReference type="Proteomes" id="UP001196413"/>
    </source>
</evidence>
<gene>
    <name evidence="2" type="ORF">KIN20_002757</name>
</gene>
<feature type="chain" id="PRO_5042125657" evidence="1">
    <location>
        <begin position="19"/>
        <end position="301"/>
    </location>
</feature>
<accession>A0AAD5MH99</accession>
<comment type="caution">
    <text evidence="2">The sequence shown here is derived from an EMBL/GenBank/DDBJ whole genome shotgun (WGS) entry which is preliminary data.</text>
</comment>
<dbReference type="Proteomes" id="UP001196413">
    <property type="component" value="Unassembled WGS sequence"/>
</dbReference>
<sequence>MWEYSLVVPLSYVLLICAQFSEFDNQLLDQTKGHDLTMNTNTYKSEPLETIMNSKVAKVILSISPPRTVSDEFVNNVKLFNRFSQIFTSVTFVFDPFRHMLRKDEEREEKWIFMNNGRREVNCKLRNTSLTFPKEEIYQKMLEFLAENANVKRRNCQSLLKESNERVNQSTVFVFKKAILAEQKGNEAKVVLSMKPTTTADMFHQAQLFLESLRLLLKFANEIKGVNFVYNPLTSNNGNTFEGKWFFHGETMRTVTVDLFRSKATSFNGNSAILPKYDIYEGMMAILYAQSLCQRPLPPKK</sequence>
<keyword evidence="3" id="KW-1185">Reference proteome</keyword>
<keyword evidence="1" id="KW-0732">Signal</keyword>
<name>A0AAD5MH99_PARTN</name>
<dbReference type="EMBL" id="JAHQIW010000362">
    <property type="protein sequence ID" value="KAJ1347641.1"/>
    <property type="molecule type" value="Genomic_DNA"/>
</dbReference>
<feature type="signal peptide" evidence="1">
    <location>
        <begin position="1"/>
        <end position="18"/>
    </location>
</feature>
<dbReference type="AlphaFoldDB" id="A0AAD5MH99"/>